<organism evidence="14 15">
    <name type="scientific">Dipodomys ordii</name>
    <name type="common">Ord's kangaroo rat</name>
    <dbReference type="NCBI Taxonomy" id="10020"/>
    <lineage>
        <taxon>Eukaryota</taxon>
        <taxon>Metazoa</taxon>
        <taxon>Chordata</taxon>
        <taxon>Craniata</taxon>
        <taxon>Vertebrata</taxon>
        <taxon>Euteleostomi</taxon>
        <taxon>Mammalia</taxon>
        <taxon>Eutheria</taxon>
        <taxon>Euarchontoglires</taxon>
        <taxon>Glires</taxon>
        <taxon>Rodentia</taxon>
        <taxon>Castorimorpha</taxon>
        <taxon>Heteromyidae</taxon>
        <taxon>Dipodomyinae</taxon>
        <taxon>Dipodomys</taxon>
    </lineage>
</organism>
<keyword evidence="2" id="KW-1003">Cell membrane</keyword>
<evidence type="ECO:0000256" key="8">
    <source>
        <dbReference type="ARBA" id="ARBA00023136"/>
    </source>
</evidence>
<feature type="transmembrane region" description="Helical" evidence="12">
    <location>
        <begin position="98"/>
        <end position="119"/>
    </location>
</feature>
<sequence length="308" mass="33972">MAPGNQSEVTVFILQRFVDDPWLQDALFGLLFILFVTALLGNVLIITTIRGSPNLHSPMYFFLANLALMDVICTVTVLPKFLQSLVAENTISFGGCLVQMFVFSWVLGSELLLFSAMAYDRYLAICRPLHYGTLMSGRACVSLATFAWSTGALNSLVLTCLVLRLSFCGPKLITHFLCEIPPVLLLSCSPTFINDIMTVIADMFLSGLNFLLTMASYGCIIASILRIRSAEGKRRAFSTCSAHLVVVTLYYSTVLYTYVRPALGSTGLLDKAIAILYTTVTPSLNPLIYTLRNTEFKASCRKLLSFAR</sequence>
<comment type="function">
    <text evidence="11">Possible taste receptor.</text>
</comment>
<evidence type="ECO:0000259" key="13">
    <source>
        <dbReference type="PROSITE" id="PS50262"/>
    </source>
</evidence>
<dbReference type="PANTHER" id="PTHR26452">
    <property type="entry name" value="OLFACTORY RECEPTOR"/>
    <property type="match status" value="1"/>
</dbReference>
<dbReference type="InParanoid" id="A0A1S3GSL5"/>
<dbReference type="InterPro" id="IPR050516">
    <property type="entry name" value="Olfactory_GPCR"/>
</dbReference>
<feature type="transmembrane region" description="Helical" evidence="12">
    <location>
        <begin position="271"/>
        <end position="291"/>
    </location>
</feature>
<dbReference type="SUPFAM" id="SSF81321">
    <property type="entry name" value="Family A G protein-coupled receptor-like"/>
    <property type="match status" value="1"/>
</dbReference>
<dbReference type="PRINTS" id="PR00237">
    <property type="entry name" value="GPCRRHODOPSN"/>
</dbReference>
<evidence type="ECO:0000256" key="6">
    <source>
        <dbReference type="ARBA" id="ARBA00022989"/>
    </source>
</evidence>
<feature type="transmembrane region" description="Helical" evidence="12">
    <location>
        <begin position="26"/>
        <end position="47"/>
    </location>
</feature>
<proteinExistence type="predicted"/>
<keyword evidence="14" id="KW-1185">Reference proteome</keyword>
<keyword evidence="6 12" id="KW-1133">Transmembrane helix</keyword>
<evidence type="ECO:0000313" key="14">
    <source>
        <dbReference type="Proteomes" id="UP000081671"/>
    </source>
</evidence>
<evidence type="ECO:0000256" key="3">
    <source>
        <dbReference type="ARBA" id="ARBA00022606"/>
    </source>
</evidence>
<evidence type="ECO:0000256" key="9">
    <source>
        <dbReference type="ARBA" id="ARBA00023170"/>
    </source>
</evidence>
<feature type="transmembrane region" description="Helical" evidence="12">
    <location>
        <begin position="59"/>
        <end position="78"/>
    </location>
</feature>
<dbReference type="PRINTS" id="PR00245">
    <property type="entry name" value="OLFACTORYR"/>
</dbReference>
<keyword evidence="7" id="KW-0297">G-protein coupled receptor</keyword>
<protein>
    <submittedName>
        <fullName evidence="15">Olfactory receptor 13A1-like</fullName>
    </submittedName>
</protein>
<dbReference type="KEGG" id="dord:106000237"/>
<dbReference type="GeneID" id="106000237"/>
<dbReference type="Proteomes" id="UP000081671">
    <property type="component" value="Unplaced"/>
</dbReference>
<evidence type="ECO:0000313" key="15">
    <source>
        <dbReference type="RefSeq" id="XP_012890937.1"/>
    </source>
</evidence>
<dbReference type="InterPro" id="IPR017452">
    <property type="entry name" value="GPCR_Rhodpsn_7TM"/>
</dbReference>
<dbReference type="InterPro" id="IPR000276">
    <property type="entry name" value="GPCR_Rhodpsn"/>
</dbReference>
<keyword evidence="8 12" id="KW-0472">Membrane</keyword>
<feature type="transmembrane region" description="Helical" evidence="12">
    <location>
        <begin position="140"/>
        <end position="167"/>
    </location>
</feature>
<feature type="transmembrane region" description="Helical" evidence="12">
    <location>
        <begin position="204"/>
        <end position="225"/>
    </location>
</feature>
<evidence type="ECO:0000256" key="4">
    <source>
        <dbReference type="ARBA" id="ARBA00022692"/>
    </source>
</evidence>
<keyword evidence="9" id="KW-0675">Receptor</keyword>
<dbReference type="Gene3D" id="1.20.1070.10">
    <property type="entry name" value="Rhodopsin 7-helix transmembrane proteins"/>
    <property type="match status" value="1"/>
</dbReference>
<accession>A0A1S3GSL5</accession>
<comment type="subcellular location">
    <subcellularLocation>
        <location evidence="1">Cell membrane</location>
        <topology evidence="1">Multi-pass membrane protein</topology>
    </subcellularLocation>
</comment>
<keyword evidence="4 12" id="KW-0812">Transmembrane</keyword>
<dbReference type="FunCoup" id="A0A1S3GSL5">
    <property type="interactions" value="640"/>
</dbReference>
<evidence type="ECO:0000256" key="10">
    <source>
        <dbReference type="ARBA" id="ARBA00023224"/>
    </source>
</evidence>
<dbReference type="InterPro" id="IPR000725">
    <property type="entry name" value="Olfact_rcpt"/>
</dbReference>
<dbReference type="GO" id="GO:0004930">
    <property type="term" value="F:G protein-coupled receptor activity"/>
    <property type="evidence" value="ECO:0007669"/>
    <property type="project" value="UniProtKB-KW"/>
</dbReference>
<dbReference type="GO" id="GO:0005886">
    <property type="term" value="C:plasma membrane"/>
    <property type="evidence" value="ECO:0007669"/>
    <property type="project" value="UniProtKB-SubCell"/>
</dbReference>
<feature type="domain" description="G-protein coupled receptors family 1 profile" evidence="13">
    <location>
        <begin position="41"/>
        <end position="289"/>
    </location>
</feature>
<dbReference type="RefSeq" id="XP_012890937.1">
    <property type="nucleotide sequence ID" value="XM_013035483.1"/>
</dbReference>
<dbReference type="GO" id="GO:0004984">
    <property type="term" value="F:olfactory receptor activity"/>
    <property type="evidence" value="ECO:0007669"/>
    <property type="project" value="InterPro"/>
</dbReference>
<evidence type="ECO:0000256" key="7">
    <source>
        <dbReference type="ARBA" id="ARBA00023040"/>
    </source>
</evidence>
<evidence type="ECO:0000256" key="11">
    <source>
        <dbReference type="ARBA" id="ARBA00053672"/>
    </source>
</evidence>
<evidence type="ECO:0000256" key="2">
    <source>
        <dbReference type="ARBA" id="ARBA00022475"/>
    </source>
</evidence>
<gene>
    <name evidence="15" type="primary">LOC106000237</name>
</gene>
<dbReference type="FunFam" id="1.20.1070.10:FF:000015">
    <property type="entry name" value="Olfactory receptor"/>
    <property type="match status" value="1"/>
</dbReference>
<evidence type="ECO:0000256" key="1">
    <source>
        <dbReference type="ARBA" id="ARBA00004651"/>
    </source>
</evidence>
<dbReference type="OrthoDB" id="6145535at2759"/>
<dbReference type="STRING" id="10020.ENSDORP00000025473"/>
<dbReference type="Pfam" id="PF13853">
    <property type="entry name" value="7tm_4"/>
    <property type="match status" value="1"/>
</dbReference>
<evidence type="ECO:0000256" key="12">
    <source>
        <dbReference type="SAM" id="Phobius"/>
    </source>
</evidence>
<feature type="transmembrane region" description="Helical" evidence="12">
    <location>
        <begin position="237"/>
        <end position="259"/>
    </location>
</feature>
<evidence type="ECO:0000256" key="5">
    <source>
        <dbReference type="ARBA" id="ARBA00022725"/>
    </source>
</evidence>
<dbReference type="AlphaFoldDB" id="A0A1S3GSL5"/>
<keyword evidence="3" id="KW-0716">Sensory transduction</keyword>
<reference evidence="15" key="1">
    <citation type="submission" date="2025-08" db="UniProtKB">
        <authorList>
            <consortium name="RefSeq"/>
        </authorList>
    </citation>
    <scope>IDENTIFICATION</scope>
    <source>
        <tissue evidence="15">Kidney</tissue>
    </source>
</reference>
<name>A0A1S3GSL5_DIPOR</name>
<dbReference type="PROSITE" id="PS50262">
    <property type="entry name" value="G_PROTEIN_RECEP_F1_2"/>
    <property type="match status" value="1"/>
</dbReference>
<keyword evidence="5" id="KW-0552">Olfaction</keyword>
<dbReference type="CDD" id="cd15232">
    <property type="entry name" value="7tmA_OR13-like"/>
    <property type="match status" value="1"/>
</dbReference>
<keyword evidence="10" id="KW-0807">Transducer</keyword>